<keyword evidence="3 8" id="KW-0479">Metal-binding</keyword>
<dbReference type="GO" id="GO:0005737">
    <property type="term" value="C:cytoplasm"/>
    <property type="evidence" value="ECO:0007669"/>
    <property type="project" value="UniProtKB-SubCell"/>
</dbReference>
<keyword evidence="2 8" id="KW-0808">Transferase</keyword>
<sequence length="197" mass="21421">MNTIILAGGKSSRMGQNKALMRIGGIRVIDRIAAELGPESDRMIVIADDPALYEHMDAVLLEDAPDFKGQGPLAGIYTGLKEAGDGPCLIVACDMPFVSARLGCELVSILKRNDRDAVVPIHEDRLHPLFAAYDARAAETAKETLMDGKRSVKALLDRIDVEYFTIQGESDAVWNMNTMEEYIQAAKLAGRGDGNDL</sequence>
<proteinExistence type="inferred from homology"/>
<feature type="binding site" evidence="8">
    <location>
        <begin position="6"/>
        <end position="8"/>
    </location>
    <ligand>
        <name>GTP</name>
        <dbReference type="ChEBI" id="CHEBI:37565"/>
    </ligand>
</feature>
<feature type="binding site" evidence="8">
    <location>
        <position position="18"/>
    </location>
    <ligand>
        <name>GTP</name>
        <dbReference type="ChEBI" id="CHEBI:37565"/>
    </ligand>
</feature>
<comment type="catalytic activity">
    <reaction evidence="8">
        <text>Mo-molybdopterin + GTP + H(+) = Mo-molybdopterin guanine dinucleotide + diphosphate</text>
        <dbReference type="Rhea" id="RHEA:34243"/>
        <dbReference type="ChEBI" id="CHEBI:15378"/>
        <dbReference type="ChEBI" id="CHEBI:33019"/>
        <dbReference type="ChEBI" id="CHEBI:37565"/>
        <dbReference type="ChEBI" id="CHEBI:71302"/>
        <dbReference type="ChEBI" id="CHEBI:71310"/>
        <dbReference type="EC" id="2.7.7.77"/>
    </reaction>
</comment>
<dbReference type="AlphaFoldDB" id="A0A443IWH2"/>
<dbReference type="InterPro" id="IPR025877">
    <property type="entry name" value="MobA-like_NTP_Trfase"/>
</dbReference>
<protein>
    <recommendedName>
        <fullName evidence="8">Probable molybdenum cofactor guanylyltransferase</fullName>
        <shortName evidence="8">MoCo guanylyltransferase</shortName>
        <ecNumber evidence="8">2.7.7.77</ecNumber>
    </recommendedName>
    <alternativeName>
        <fullName evidence="8">GTP:molybdopterin guanylyltransferase</fullName>
    </alternativeName>
    <alternativeName>
        <fullName evidence="8">Mo-MPT guanylyltransferase</fullName>
    </alternativeName>
    <alternativeName>
        <fullName evidence="8">Molybdopterin guanylyltransferase</fullName>
    </alternativeName>
    <alternativeName>
        <fullName evidence="8">Molybdopterin-guanine dinucleotide synthase</fullName>
        <shortName evidence="8">MGD synthase</shortName>
    </alternativeName>
</protein>
<evidence type="ECO:0000256" key="8">
    <source>
        <dbReference type="HAMAP-Rule" id="MF_00316"/>
    </source>
</evidence>
<feature type="domain" description="MobA-like NTP transferase" evidence="9">
    <location>
        <begin position="4"/>
        <end position="157"/>
    </location>
</feature>
<dbReference type="Gene3D" id="3.90.550.10">
    <property type="entry name" value="Spore Coat Polysaccharide Biosynthesis Protein SpsA, Chain A"/>
    <property type="match status" value="1"/>
</dbReference>
<keyword evidence="5 8" id="KW-0460">Magnesium</keyword>
<comment type="subcellular location">
    <subcellularLocation>
        <location evidence="8">Cytoplasm</location>
    </subcellularLocation>
</comment>
<comment type="domain">
    <text evidence="8">The N-terminal domain determines nucleotide recognition and specific binding, while the C-terminal domain determines the specific binding to the target protein.</text>
</comment>
<dbReference type="EMBL" id="QYTU02000010">
    <property type="protein sequence ID" value="RWR12510.1"/>
    <property type="molecule type" value="Genomic_DNA"/>
</dbReference>
<evidence type="ECO:0000256" key="3">
    <source>
        <dbReference type="ARBA" id="ARBA00022723"/>
    </source>
</evidence>
<keyword evidence="10" id="KW-0548">Nucleotidyltransferase</keyword>
<feature type="binding site" evidence="8">
    <location>
        <position position="94"/>
    </location>
    <ligand>
        <name>Mg(2+)</name>
        <dbReference type="ChEBI" id="CHEBI:18420"/>
    </ligand>
</feature>
<comment type="cofactor">
    <cofactor evidence="8">
        <name>Mg(2+)</name>
        <dbReference type="ChEBI" id="CHEBI:18420"/>
    </cofactor>
</comment>
<dbReference type="GO" id="GO:0061603">
    <property type="term" value="F:molybdenum cofactor guanylyltransferase activity"/>
    <property type="evidence" value="ECO:0007669"/>
    <property type="project" value="UniProtKB-EC"/>
</dbReference>
<accession>A0A443IWH2</accession>
<evidence type="ECO:0000259" key="9">
    <source>
        <dbReference type="Pfam" id="PF12804"/>
    </source>
</evidence>
<dbReference type="PANTHER" id="PTHR19136">
    <property type="entry name" value="MOLYBDENUM COFACTOR GUANYLYLTRANSFERASE"/>
    <property type="match status" value="1"/>
</dbReference>
<gene>
    <name evidence="8" type="primary">mobA</name>
    <name evidence="10" type="ORF">D4N35_006520</name>
</gene>
<dbReference type="InterPro" id="IPR013482">
    <property type="entry name" value="Molybde_CF_guanTrfase"/>
</dbReference>
<organism evidence="10 11">
    <name type="scientific">Siminovitchia fortis</name>
    <dbReference type="NCBI Taxonomy" id="254758"/>
    <lineage>
        <taxon>Bacteria</taxon>
        <taxon>Bacillati</taxon>
        <taxon>Bacillota</taxon>
        <taxon>Bacilli</taxon>
        <taxon>Bacillales</taxon>
        <taxon>Bacillaceae</taxon>
        <taxon>Siminovitchia</taxon>
    </lineage>
</organism>
<dbReference type="GO" id="GO:0046872">
    <property type="term" value="F:metal ion binding"/>
    <property type="evidence" value="ECO:0007669"/>
    <property type="project" value="UniProtKB-KW"/>
</dbReference>
<feature type="binding site" evidence="8">
    <location>
        <position position="94"/>
    </location>
    <ligand>
        <name>GTP</name>
        <dbReference type="ChEBI" id="CHEBI:37565"/>
    </ligand>
</feature>
<evidence type="ECO:0000256" key="7">
    <source>
        <dbReference type="ARBA" id="ARBA00023150"/>
    </source>
</evidence>
<keyword evidence="6 8" id="KW-0342">GTP-binding</keyword>
<evidence type="ECO:0000313" key="11">
    <source>
        <dbReference type="Proteomes" id="UP000273811"/>
    </source>
</evidence>
<dbReference type="Proteomes" id="UP000273811">
    <property type="component" value="Unassembled WGS sequence"/>
</dbReference>
<feature type="binding site" evidence="8">
    <location>
        <position position="63"/>
    </location>
    <ligand>
        <name>GTP</name>
        <dbReference type="ChEBI" id="CHEBI:37565"/>
    </ligand>
</feature>
<dbReference type="SUPFAM" id="SSF53448">
    <property type="entry name" value="Nucleotide-diphospho-sugar transferases"/>
    <property type="match status" value="1"/>
</dbReference>
<keyword evidence="1 8" id="KW-0963">Cytoplasm</keyword>
<name>A0A443IWH2_9BACI</name>
<evidence type="ECO:0000256" key="2">
    <source>
        <dbReference type="ARBA" id="ARBA00022679"/>
    </source>
</evidence>
<evidence type="ECO:0000256" key="5">
    <source>
        <dbReference type="ARBA" id="ARBA00022842"/>
    </source>
</evidence>
<evidence type="ECO:0000256" key="1">
    <source>
        <dbReference type="ARBA" id="ARBA00022490"/>
    </source>
</evidence>
<dbReference type="RefSeq" id="WP_120071663.1">
    <property type="nucleotide sequence ID" value="NZ_CP126113.1"/>
</dbReference>
<dbReference type="HAMAP" id="MF_00316">
    <property type="entry name" value="MobA"/>
    <property type="match status" value="1"/>
</dbReference>
<keyword evidence="4 8" id="KW-0547">Nucleotide-binding</keyword>
<dbReference type="GO" id="GO:0005525">
    <property type="term" value="F:GTP binding"/>
    <property type="evidence" value="ECO:0007669"/>
    <property type="project" value="UniProtKB-UniRule"/>
</dbReference>
<dbReference type="PANTHER" id="PTHR19136:SF81">
    <property type="entry name" value="MOLYBDENUM COFACTOR GUANYLYLTRANSFERASE"/>
    <property type="match status" value="1"/>
</dbReference>
<dbReference type="GO" id="GO:0006777">
    <property type="term" value="P:Mo-molybdopterin cofactor biosynthetic process"/>
    <property type="evidence" value="ECO:0007669"/>
    <property type="project" value="UniProtKB-KW"/>
</dbReference>
<evidence type="ECO:0000256" key="4">
    <source>
        <dbReference type="ARBA" id="ARBA00022741"/>
    </source>
</evidence>
<dbReference type="Pfam" id="PF12804">
    <property type="entry name" value="NTP_transf_3"/>
    <property type="match status" value="1"/>
</dbReference>
<dbReference type="EC" id="2.7.7.77" evidence="8"/>
<dbReference type="CDD" id="cd02503">
    <property type="entry name" value="MobA"/>
    <property type="match status" value="1"/>
</dbReference>
<dbReference type="OrthoDB" id="9788394at2"/>
<reference evidence="10" key="1">
    <citation type="submission" date="2018-12" db="EMBL/GenBank/DDBJ databases">
        <authorList>
            <person name="Sun L."/>
            <person name="Chen Z."/>
        </authorList>
    </citation>
    <scope>NUCLEOTIDE SEQUENCE [LARGE SCALE GENOMIC DNA]</scope>
    <source>
        <strain evidence="10">DSM 16012</strain>
    </source>
</reference>
<dbReference type="InterPro" id="IPR029044">
    <property type="entry name" value="Nucleotide-diphossugar_trans"/>
</dbReference>
<evidence type="ECO:0000256" key="6">
    <source>
        <dbReference type="ARBA" id="ARBA00023134"/>
    </source>
</evidence>
<keyword evidence="11" id="KW-1185">Reference proteome</keyword>
<keyword evidence="7 8" id="KW-0501">Molybdenum cofactor biosynthesis</keyword>
<evidence type="ECO:0000313" key="10">
    <source>
        <dbReference type="EMBL" id="RWR12510.1"/>
    </source>
</evidence>
<comment type="similarity">
    <text evidence="8">Belongs to the MobA family.</text>
</comment>
<comment type="function">
    <text evidence="8">Transfers a GMP moiety from GTP to Mo-molybdopterin (Mo-MPT) cofactor (Moco or molybdenum cofactor) to form Mo-molybdopterin guanine dinucleotide (Mo-MGD) cofactor.</text>
</comment>
<comment type="caution">
    <text evidence="8">Lacks conserved residue(s) required for the propagation of feature annotation.</text>
</comment>
<comment type="caution">
    <text evidence="10">The sequence shown here is derived from an EMBL/GenBank/DDBJ whole genome shotgun (WGS) entry which is preliminary data.</text>
</comment>